<dbReference type="RefSeq" id="WP_397089452.1">
    <property type="nucleotide sequence ID" value="NZ_JBITGY010000012.1"/>
</dbReference>
<dbReference type="Proteomes" id="UP001612741">
    <property type="component" value="Unassembled WGS sequence"/>
</dbReference>
<keyword evidence="2" id="KW-1185">Reference proteome</keyword>
<protein>
    <submittedName>
        <fullName evidence="1">RidA family protein</fullName>
        <ecNumber evidence="1">3.5.-.-</ecNumber>
    </submittedName>
</protein>
<dbReference type="Gene3D" id="3.30.1330.40">
    <property type="entry name" value="RutC-like"/>
    <property type="match status" value="1"/>
</dbReference>
<reference evidence="1 2" key="1">
    <citation type="submission" date="2024-10" db="EMBL/GenBank/DDBJ databases">
        <title>The Natural Products Discovery Center: Release of the First 8490 Sequenced Strains for Exploring Actinobacteria Biosynthetic Diversity.</title>
        <authorList>
            <person name="Kalkreuter E."/>
            <person name="Kautsar S.A."/>
            <person name="Yang D."/>
            <person name="Bader C.D."/>
            <person name="Teijaro C.N."/>
            <person name="Fluegel L."/>
            <person name="Davis C.M."/>
            <person name="Simpson J.R."/>
            <person name="Lauterbach L."/>
            <person name="Steele A.D."/>
            <person name="Gui C."/>
            <person name="Meng S."/>
            <person name="Li G."/>
            <person name="Viehrig K."/>
            <person name="Ye F."/>
            <person name="Su P."/>
            <person name="Kiefer A.F."/>
            <person name="Nichols A."/>
            <person name="Cepeda A.J."/>
            <person name="Yan W."/>
            <person name="Fan B."/>
            <person name="Jiang Y."/>
            <person name="Adhikari A."/>
            <person name="Zheng C.-J."/>
            <person name="Schuster L."/>
            <person name="Cowan T.M."/>
            <person name="Smanski M.J."/>
            <person name="Chevrette M.G."/>
            <person name="De Carvalho L.P.S."/>
            <person name="Shen B."/>
        </authorList>
    </citation>
    <scope>NUCLEOTIDE SEQUENCE [LARGE SCALE GENOMIC DNA]</scope>
    <source>
        <strain evidence="1 2">NPDC050545</strain>
    </source>
</reference>
<keyword evidence="1" id="KW-0378">Hydrolase</keyword>
<dbReference type="EMBL" id="JBITGY010000012">
    <property type="protein sequence ID" value="MFI6503694.1"/>
    <property type="molecule type" value="Genomic_DNA"/>
</dbReference>
<dbReference type="EC" id="3.5.-.-" evidence="1"/>
<dbReference type="GO" id="GO:0016787">
    <property type="term" value="F:hydrolase activity"/>
    <property type="evidence" value="ECO:0007669"/>
    <property type="project" value="UniProtKB-KW"/>
</dbReference>
<organism evidence="1 2">
    <name type="scientific">Nonomuraea typhae</name>
    <dbReference type="NCBI Taxonomy" id="2603600"/>
    <lineage>
        <taxon>Bacteria</taxon>
        <taxon>Bacillati</taxon>
        <taxon>Actinomycetota</taxon>
        <taxon>Actinomycetes</taxon>
        <taxon>Streptosporangiales</taxon>
        <taxon>Streptosporangiaceae</taxon>
        <taxon>Nonomuraea</taxon>
    </lineage>
</organism>
<dbReference type="SUPFAM" id="SSF55298">
    <property type="entry name" value="YjgF-like"/>
    <property type="match status" value="1"/>
</dbReference>
<name>A0ABW7Z680_9ACTN</name>
<evidence type="ECO:0000313" key="1">
    <source>
        <dbReference type="EMBL" id="MFI6503694.1"/>
    </source>
</evidence>
<dbReference type="CDD" id="cd00448">
    <property type="entry name" value="YjgF_YER057c_UK114_family"/>
    <property type="match status" value="1"/>
</dbReference>
<dbReference type="InterPro" id="IPR035959">
    <property type="entry name" value="RutC-like_sf"/>
</dbReference>
<evidence type="ECO:0000313" key="2">
    <source>
        <dbReference type="Proteomes" id="UP001612741"/>
    </source>
</evidence>
<proteinExistence type="predicted"/>
<comment type="caution">
    <text evidence="1">The sequence shown here is derived from an EMBL/GenBank/DDBJ whole genome shotgun (WGS) entry which is preliminary data.</text>
</comment>
<gene>
    <name evidence="1" type="ORF">ACIBG2_40355</name>
</gene>
<sequence>MFLFITDTRMGRVFTGIRREYFKDRFPASALIGVSALMPLNALIEIQATAVLGSGYRAAGSATPV</sequence>
<accession>A0ABW7Z680</accession>